<dbReference type="InterPro" id="IPR002921">
    <property type="entry name" value="Fungal_lipase-type"/>
</dbReference>
<dbReference type="PANTHER" id="PTHR45908">
    <property type="entry name" value="PROTEIN CBG11750-RELATED"/>
    <property type="match status" value="1"/>
</dbReference>
<feature type="domain" description="Fungal lipase-type" evidence="1">
    <location>
        <begin position="94"/>
        <end position="229"/>
    </location>
</feature>
<keyword evidence="2" id="KW-1185">Reference proteome</keyword>
<name>A0AAF3FKZ2_9BILA</name>
<dbReference type="WBParaSite" id="MBELARI_LOCUS7796">
    <property type="protein sequence ID" value="MBELARI_LOCUS7796"/>
    <property type="gene ID" value="MBELARI_LOCUS7796"/>
</dbReference>
<dbReference type="GO" id="GO:0006629">
    <property type="term" value="P:lipid metabolic process"/>
    <property type="evidence" value="ECO:0007669"/>
    <property type="project" value="InterPro"/>
</dbReference>
<dbReference type="InterPro" id="IPR029058">
    <property type="entry name" value="AB_hydrolase_fold"/>
</dbReference>
<dbReference type="Proteomes" id="UP000887575">
    <property type="component" value="Unassembled WGS sequence"/>
</dbReference>
<dbReference type="SUPFAM" id="SSF53474">
    <property type="entry name" value="alpha/beta-Hydrolases"/>
    <property type="match status" value="1"/>
</dbReference>
<sequence length="298" mass="33536">MLTKRISVFISEVLILCFSNSYNHPILRPEYSDDFARNVMWPLAAGAYIDHQQECITSATGDGKLKRKLEYDCDILDEKCSAYTASSESKKAVIVAWRGSQINGEVPMEVLDILFGKQRVFPGGAKVADFFYDAFLNLWNTGIKDDFFTLRQQYPDYEVWVTGHSLGAAMAGLCAAYLVELGLVPANQIKLMTFGEPRTGDSTYAALLDSLPYSYRVVHNHDPVPHVPFGIENYKHHRTEIYYSNTMAKGKPFTVCVGDESHKCSEGVPVLLTNVLDHLDYYGEDVVGYFERGCKYSK</sequence>
<evidence type="ECO:0000259" key="1">
    <source>
        <dbReference type="Pfam" id="PF01764"/>
    </source>
</evidence>
<proteinExistence type="predicted"/>
<accession>A0AAF3FKZ2</accession>
<organism evidence="2 3">
    <name type="scientific">Mesorhabditis belari</name>
    <dbReference type="NCBI Taxonomy" id="2138241"/>
    <lineage>
        <taxon>Eukaryota</taxon>
        <taxon>Metazoa</taxon>
        <taxon>Ecdysozoa</taxon>
        <taxon>Nematoda</taxon>
        <taxon>Chromadorea</taxon>
        <taxon>Rhabditida</taxon>
        <taxon>Rhabditina</taxon>
        <taxon>Rhabditomorpha</taxon>
        <taxon>Rhabditoidea</taxon>
        <taxon>Rhabditidae</taxon>
        <taxon>Mesorhabditinae</taxon>
        <taxon>Mesorhabditis</taxon>
    </lineage>
</organism>
<protein>
    <recommendedName>
        <fullName evidence="1">Fungal lipase-type domain-containing protein</fullName>
    </recommendedName>
</protein>
<reference evidence="3" key="1">
    <citation type="submission" date="2024-02" db="UniProtKB">
        <authorList>
            <consortium name="WormBaseParasite"/>
        </authorList>
    </citation>
    <scope>IDENTIFICATION</scope>
</reference>
<evidence type="ECO:0000313" key="2">
    <source>
        <dbReference type="Proteomes" id="UP000887575"/>
    </source>
</evidence>
<evidence type="ECO:0000313" key="3">
    <source>
        <dbReference type="WBParaSite" id="MBELARI_LOCUS7796"/>
    </source>
</evidence>
<dbReference type="CDD" id="cd00519">
    <property type="entry name" value="Lipase_3"/>
    <property type="match status" value="1"/>
</dbReference>
<dbReference type="Gene3D" id="3.40.50.1820">
    <property type="entry name" value="alpha/beta hydrolase"/>
    <property type="match status" value="1"/>
</dbReference>
<dbReference type="AlphaFoldDB" id="A0AAF3FKZ2"/>
<dbReference type="Pfam" id="PF01764">
    <property type="entry name" value="Lipase_3"/>
    <property type="match status" value="1"/>
</dbReference>